<keyword evidence="8" id="KW-0812">Transmembrane</keyword>
<feature type="compositionally biased region" description="Polar residues" evidence="7">
    <location>
        <begin position="646"/>
        <end position="661"/>
    </location>
</feature>
<dbReference type="Pfam" id="PF00201">
    <property type="entry name" value="UDPGT"/>
    <property type="match status" value="2"/>
</dbReference>
<dbReference type="WormBase" id="CBG29784">
    <property type="protein sequence ID" value="CBP13571"/>
    <property type="gene ID" value="WBGene00270331"/>
</dbReference>
<evidence type="ECO:0000259" key="9">
    <source>
        <dbReference type="PROSITE" id="PS50280"/>
    </source>
</evidence>
<dbReference type="CDD" id="cd03784">
    <property type="entry name" value="GT1_Gtf-like"/>
    <property type="match status" value="1"/>
</dbReference>
<evidence type="ECO:0000256" key="2">
    <source>
        <dbReference type="ARBA" id="ARBA00012544"/>
    </source>
</evidence>
<dbReference type="HOGENOM" id="CLU_268758_0_0_1"/>
<protein>
    <recommendedName>
        <fullName evidence="2">glucuronosyltransferase</fullName>
        <ecNumber evidence="2">2.4.1.17</ecNumber>
    </recommendedName>
</protein>
<dbReference type="GO" id="GO:0015020">
    <property type="term" value="F:glucuronosyltransferase activity"/>
    <property type="evidence" value="ECO:0007669"/>
    <property type="project" value="UniProtKB-EC"/>
</dbReference>
<evidence type="ECO:0000256" key="3">
    <source>
        <dbReference type="ARBA" id="ARBA00022676"/>
    </source>
</evidence>
<dbReference type="PROSITE" id="PS51633">
    <property type="entry name" value="CXC"/>
    <property type="match status" value="1"/>
</dbReference>
<proteinExistence type="inferred from homology"/>
<organism evidence="11 12">
    <name type="scientific">Caenorhabditis briggsae</name>
    <dbReference type="NCBI Taxonomy" id="6238"/>
    <lineage>
        <taxon>Eukaryota</taxon>
        <taxon>Metazoa</taxon>
        <taxon>Ecdysozoa</taxon>
        <taxon>Nematoda</taxon>
        <taxon>Chromadorea</taxon>
        <taxon>Rhabditida</taxon>
        <taxon>Rhabditina</taxon>
        <taxon>Rhabditomorpha</taxon>
        <taxon>Rhabditoidea</taxon>
        <taxon>Rhabditidae</taxon>
        <taxon>Peloderinae</taxon>
        <taxon>Caenorhabditis</taxon>
    </lineage>
</organism>
<evidence type="ECO:0000313" key="12">
    <source>
        <dbReference type="Proteomes" id="UP000008549"/>
    </source>
</evidence>
<keyword evidence="5" id="KW-0732">Signal</keyword>
<evidence type="ECO:0000313" key="14">
    <source>
        <dbReference type="WormBase" id="CBG29784"/>
    </source>
</evidence>
<dbReference type="Gene3D" id="3.40.50.2000">
    <property type="entry name" value="Glycogen Phosphorylase B"/>
    <property type="match status" value="1"/>
</dbReference>
<dbReference type="PROSITE" id="PS50280">
    <property type="entry name" value="SET"/>
    <property type="match status" value="1"/>
</dbReference>
<feature type="domain" description="SET" evidence="9">
    <location>
        <begin position="1201"/>
        <end position="1315"/>
    </location>
</feature>
<dbReference type="GO" id="GO:0046976">
    <property type="term" value="F:histone H3K27 methyltransferase activity"/>
    <property type="evidence" value="ECO:0007669"/>
    <property type="project" value="UniProtKB-ARBA"/>
</dbReference>
<evidence type="ECO:0000256" key="7">
    <source>
        <dbReference type="SAM" id="MobiDB-lite"/>
    </source>
</evidence>
<gene>
    <name evidence="13" type="primary">ugt-18.1</name>
    <name evidence="11" type="synonym">Cbr-ugt-18</name>
    <name evidence="13" type="ORF">CBG24724</name>
    <name evidence="14" type="ORF">CBG29784</name>
    <name evidence="11" type="ORF">CBG_24724</name>
</gene>
<dbReference type="SUPFAM" id="SSF53756">
    <property type="entry name" value="UDP-Glycosyltransferase/glycogen phosphorylase"/>
    <property type="match status" value="2"/>
</dbReference>
<name>A8WLB9_CAEBR</name>
<dbReference type="PANTHER" id="PTHR48043:SF55">
    <property type="entry name" value="UDP-GLUCURONOSYLTRANSFERASE"/>
    <property type="match status" value="1"/>
</dbReference>
<feature type="domain" description="CXC" evidence="10">
    <location>
        <begin position="1095"/>
        <end position="1196"/>
    </location>
</feature>
<dbReference type="InterPro" id="IPR002213">
    <property type="entry name" value="UDP_glucos_trans"/>
</dbReference>
<dbReference type="Proteomes" id="UP000008549">
    <property type="component" value="Unassembled WGS sequence"/>
</dbReference>
<evidence type="ECO:0000313" key="11">
    <source>
        <dbReference type="EMBL" id="CAP21264.2"/>
    </source>
</evidence>
<keyword evidence="8" id="KW-0472">Membrane</keyword>
<evidence type="ECO:0000313" key="13">
    <source>
        <dbReference type="WormBase" id="CBG24724"/>
    </source>
</evidence>
<keyword evidence="12" id="KW-1185">Reference proteome</keyword>
<reference evidence="11 12" key="2">
    <citation type="journal article" date="2011" name="PLoS Genet.">
        <title>Caenorhabditis briggsae recombinant inbred line genotypes reveal inter-strain incompatibility and the evolution of recombination.</title>
        <authorList>
            <person name="Ross J.A."/>
            <person name="Koboldt D.C."/>
            <person name="Staisch J.E."/>
            <person name="Chamberlin H.M."/>
            <person name="Gupta B.P."/>
            <person name="Miller R.D."/>
            <person name="Baird S.E."/>
            <person name="Haag E.S."/>
        </authorList>
    </citation>
    <scope>NUCLEOTIDE SEQUENCE [LARGE SCALE GENOMIC DNA]</scope>
    <source>
        <strain evidence="11 12">AF16</strain>
    </source>
</reference>
<dbReference type="InterPro" id="IPR050271">
    <property type="entry name" value="UDP-glycosyltransferase"/>
</dbReference>
<evidence type="ECO:0000256" key="4">
    <source>
        <dbReference type="ARBA" id="ARBA00022679"/>
    </source>
</evidence>
<keyword evidence="8" id="KW-1133">Transmembrane helix</keyword>
<keyword evidence="3" id="KW-0328">Glycosyltransferase</keyword>
<dbReference type="SMART" id="SM00317">
    <property type="entry name" value="SET"/>
    <property type="match status" value="1"/>
</dbReference>
<evidence type="ECO:0000256" key="8">
    <source>
        <dbReference type="SAM" id="Phobius"/>
    </source>
</evidence>
<accession>A8WLB9</accession>
<dbReference type="eggNOG" id="KOG1079">
    <property type="taxonomic scope" value="Eukaryota"/>
</dbReference>
<feature type="transmembrane region" description="Helical" evidence="8">
    <location>
        <begin position="594"/>
        <end position="617"/>
    </location>
</feature>
<dbReference type="InterPro" id="IPR026489">
    <property type="entry name" value="CXC_dom"/>
</dbReference>
<comment type="similarity">
    <text evidence="1">Belongs to the UDP-glycosyltransferase family.</text>
</comment>
<dbReference type="Pfam" id="PF00856">
    <property type="entry name" value="SET"/>
    <property type="match status" value="1"/>
</dbReference>
<feature type="region of interest" description="Disordered" evidence="7">
    <location>
        <begin position="635"/>
        <end position="687"/>
    </location>
</feature>
<evidence type="ECO:0000259" key="10">
    <source>
        <dbReference type="PROSITE" id="PS51633"/>
    </source>
</evidence>
<dbReference type="EMBL" id="HE601009">
    <property type="protein sequence ID" value="CAP21264.2"/>
    <property type="molecule type" value="Genomic_DNA"/>
</dbReference>
<reference evidence="11 12" key="1">
    <citation type="journal article" date="2003" name="PLoS Biol.">
        <title>The genome sequence of Caenorhabditis briggsae: a platform for comparative genomics.</title>
        <authorList>
            <person name="Stein L.D."/>
            <person name="Bao Z."/>
            <person name="Blasiar D."/>
            <person name="Blumenthal T."/>
            <person name="Brent M.R."/>
            <person name="Chen N."/>
            <person name="Chinwalla A."/>
            <person name="Clarke L."/>
            <person name="Clee C."/>
            <person name="Coghlan A."/>
            <person name="Coulson A."/>
            <person name="D'Eustachio P."/>
            <person name="Fitch D.H."/>
            <person name="Fulton L.A."/>
            <person name="Fulton R.E."/>
            <person name="Griffiths-Jones S."/>
            <person name="Harris T.W."/>
            <person name="Hillier L.W."/>
            <person name="Kamath R."/>
            <person name="Kuwabara P.E."/>
            <person name="Mardis E.R."/>
            <person name="Marra M.A."/>
            <person name="Miner T.L."/>
            <person name="Minx P."/>
            <person name="Mullikin J.C."/>
            <person name="Plumb R.W."/>
            <person name="Rogers J."/>
            <person name="Schein J.E."/>
            <person name="Sohrmann M."/>
            <person name="Spieth J."/>
            <person name="Stajich J.E."/>
            <person name="Wei C."/>
            <person name="Willey D."/>
            <person name="Wilson R.K."/>
            <person name="Durbin R."/>
            <person name="Waterston R.H."/>
        </authorList>
    </citation>
    <scope>NUCLEOTIDE SEQUENCE [LARGE SCALE GENOMIC DNA]</scope>
    <source>
        <strain evidence="11 12">AF16</strain>
    </source>
</reference>
<dbReference type="EC" id="2.4.1.17" evidence="2"/>
<keyword evidence="4" id="KW-0808">Transferase</keyword>
<evidence type="ECO:0000256" key="5">
    <source>
        <dbReference type="ARBA" id="ARBA00022729"/>
    </source>
</evidence>
<evidence type="ECO:0000256" key="1">
    <source>
        <dbReference type="ARBA" id="ARBA00009995"/>
    </source>
</evidence>
<dbReference type="eggNOG" id="KOG1192">
    <property type="taxonomic scope" value="Eukaryota"/>
</dbReference>
<evidence type="ECO:0000256" key="6">
    <source>
        <dbReference type="ARBA" id="ARBA00047475"/>
    </source>
</evidence>
<dbReference type="PANTHER" id="PTHR48043">
    <property type="entry name" value="EG:EG0003.4 PROTEIN-RELATED"/>
    <property type="match status" value="1"/>
</dbReference>
<dbReference type="InterPro" id="IPR001214">
    <property type="entry name" value="SET_dom"/>
</dbReference>
<dbReference type="InterPro" id="IPR046341">
    <property type="entry name" value="SET_dom_sf"/>
</dbReference>
<dbReference type="SUPFAM" id="SSF82199">
    <property type="entry name" value="SET domain"/>
    <property type="match status" value="1"/>
</dbReference>
<dbReference type="Gene3D" id="2.170.270.10">
    <property type="entry name" value="SET domain"/>
    <property type="match status" value="1"/>
</dbReference>
<dbReference type="STRING" id="6238.A8WLB9"/>
<dbReference type="WormBase" id="CBG24724">
    <property type="protein sequence ID" value="CBP43043"/>
    <property type="gene ID" value="WBGene00042767"/>
    <property type="gene designation" value="Cbr-ugt-18.1"/>
</dbReference>
<dbReference type="GO" id="GO:0008194">
    <property type="term" value="F:UDP-glycosyltransferase activity"/>
    <property type="evidence" value="ECO:0000318"/>
    <property type="project" value="GO_Central"/>
</dbReference>
<comment type="catalytic activity">
    <reaction evidence="6">
        <text>glucuronate acceptor + UDP-alpha-D-glucuronate = acceptor beta-D-glucuronoside + UDP + H(+)</text>
        <dbReference type="Rhea" id="RHEA:21032"/>
        <dbReference type="ChEBI" id="CHEBI:15378"/>
        <dbReference type="ChEBI" id="CHEBI:58052"/>
        <dbReference type="ChEBI" id="CHEBI:58223"/>
        <dbReference type="ChEBI" id="CHEBI:132367"/>
        <dbReference type="ChEBI" id="CHEBI:132368"/>
        <dbReference type="EC" id="2.4.1.17"/>
    </reaction>
</comment>
<sequence length="1356" mass="155759">MNLIYAIPLFVGLIGSAVSYKVLVFNPAYGASHSNFLGKISDILIDAGNEVVRVRAVGNCWKVWFFQTMLIPVYLSNKRNQTGSKKVTKIVEIGQDPRTKAIFESGQIEGIIKSKVWTMDPEMMSLFGIISEMNIGIGYQCEYIFQQTEILEQLRNENFDLAITESLFACPFGEYIYHKTCNTSPPPIITMPMTDIKSLSADKKPYDIMTNNLSVDRFFVSLTAVFDHIGIKTVINAESNLFKDAMKYAHGEPAAISYFPGLFSPNNDKMSFFTRAKNLLRMMFTQYLFGSRYQRELRTIKPYYNGTESWTELVSNVAFYFINSNQYLDYASPTLPKTVFIGGMQVVTNKKKTKLNQEWDTLLKIRDQNVLISFGSNAHSCDMPEEFKKSFLEVFESMPDTTFIWKYEDENATLADHLPNVKLTKWMPQNDLLGETVITNNNNFKPIHETTKSSYLLKMSYFSADDRLTLFVTHGGLGSTMELAYQGKPALIIPLLADQPRNAHMLTRHGGSLEFDKKLLGNSEELRKAIQMVLKNKKYLANAKWLAGILNSQPFSPKDVVLNHCNFAVEHGTLNTLSSEGKHLNLFQYYSFDIAIVFLTLTVVFLVLTGFILSLLLKFLSRIFKISMTDTPPIKKHTPRVRRSSDVSLSATCASTPNNQQSVKRRVSAASSVSEKKKPKRNSYEPKKDQYIHPYDHIFHWSDRKLNDNSYLGVKSLRYSGADIKLEEDRIELAAKTVLREKNEFAEKEFATLFPDDNSDDSDDAYQLSKDEDVADDENYSDSEKYFEKAKYVPLTLTTTGGTRITVPPVRKPYEMTKMRFVEPLTENVYRDDQLQLTHFPQFDEFPVDDLDYDAVTAFLHRTFPNGVHGNWRNKFETSDEMFYKTLMAVLPGTKNLDLLYHAFFNTFPSYGALDEVPKMFHRLHKKYSNGKVDLEILELLDSLKDPMKTKSLPYFKKFPFDVKYPDTRENFIVRFIKIAEEACSDNCYLHDDELATRMEGFFDDPDSKQLTLFILKSTKRQCSEFLNTLLMRDDKDVVKNFCQTAKLFPNGSCASWFKKLLDSASYCDAMAFQQKSYARRMENFRHAQKEDKKRRREQNKGEEDKYEDYTTHCDHLGPCGPGVRNCPCKRFCTVFCNCDFNCNRKFPGCECPPGKCQTRQCPCFEMDFECSELTCRQCLEDYTPELSSCDNYEMTQGDLKKIRVGKSSIAGNGAFLEEDVNKEVFLGEYVGERVSSEEGERRGIFYRLNISYTFALADSGDVDALRAGNVLRFLNNSDKPNCYIQYKYVKGDLRIGFYTLKAMKAGEELFIDYCYKPEDAAMFFSVAPCDRVPRIKDDIPIKEVKKKNQIKKPKK</sequence>